<dbReference type="RefSeq" id="WP_135760522.1">
    <property type="nucleotide sequence ID" value="NZ_RQHW01000035.1"/>
</dbReference>
<keyword evidence="1" id="KW-1133">Transmembrane helix</keyword>
<dbReference type="Gene3D" id="3.30.750.24">
    <property type="entry name" value="STAS domain"/>
    <property type="match status" value="1"/>
</dbReference>
<evidence type="ECO:0000256" key="1">
    <source>
        <dbReference type="SAM" id="Phobius"/>
    </source>
</evidence>
<feature type="transmembrane region" description="Helical" evidence="1">
    <location>
        <begin position="80"/>
        <end position="104"/>
    </location>
</feature>
<dbReference type="Proteomes" id="UP000298058">
    <property type="component" value="Unassembled WGS sequence"/>
</dbReference>
<accession>A0A4R9M2U4</accession>
<keyword evidence="1" id="KW-0472">Membrane</keyword>
<evidence type="ECO:0000313" key="3">
    <source>
        <dbReference type="Proteomes" id="UP000298058"/>
    </source>
</evidence>
<keyword evidence="1" id="KW-0812">Transmembrane</keyword>
<comment type="caution">
    <text evidence="2">The sequence shown here is derived from an EMBL/GenBank/DDBJ whole genome shotgun (WGS) entry which is preliminary data.</text>
</comment>
<dbReference type="InterPro" id="IPR036513">
    <property type="entry name" value="STAS_dom_sf"/>
</dbReference>
<organism evidence="2 3">
    <name type="scientific">Leptospira idonii</name>
    <dbReference type="NCBI Taxonomy" id="1193500"/>
    <lineage>
        <taxon>Bacteria</taxon>
        <taxon>Pseudomonadati</taxon>
        <taxon>Spirochaetota</taxon>
        <taxon>Spirochaetia</taxon>
        <taxon>Leptospirales</taxon>
        <taxon>Leptospiraceae</taxon>
        <taxon>Leptospira</taxon>
    </lineage>
</organism>
<sequence length="127" mass="14923">MARKTKYLSIREIENAYEIQVHSKEYTPEVEDEITSVIAMLFFQTRSHIQLDVTSLNSIPQAFLTQILRLAKDLRMKKRVLVLLGVPYSVYFVLQRFQLLSLFFQTKEGMIRKKFHNPLLAKEESQG</sequence>
<evidence type="ECO:0008006" key="4">
    <source>
        <dbReference type="Google" id="ProtNLM"/>
    </source>
</evidence>
<gene>
    <name evidence="2" type="ORF">EHS15_10470</name>
</gene>
<dbReference type="SUPFAM" id="SSF52091">
    <property type="entry name" value="SpoIIaa-like"/>
    <property type="match status" value="1"/>
</dbReference>
<name>A0A4R9M2U4_9LEPT</name>
<protein>
    <recommendedName>
        <fullName evidence="4">STAS domain-containing protein</fullName>
    </recommendedName>
</protein>
<dbReference type="OrthoDB" id="345813at2"/>
<dbReference type="AlphaFoldDB" id="A0A4R9M2U4"/>
<dbReference type="EMBL" id="RQHW01000035">
    <property type="protein sequence ID" value="TGN19118.1"/>
    <property type="molecule type" value="Genomic_DNA"/>
</dbReference>
<proteinExistence type="predicted"/>
<keyword evidence="3" id="KW-1185">Reference proteome</keyword>
<reference evidence="2" key="1">
    <citation type="journal article" date="2019" name="PLoS Negl. Trop. Dis.">
        <title>Revisiting the worldwide diversity of Leptospira species in the environment.</title>
        <authorList>
            <person name="Vincent A.T."/>
            <person name="Schiettekatte O."/>
            <person name="Bourhy P."/>
            <person name="Veyrier F.J."/>
            <person name="Picardeau M."/>
        </authorList>
    </citation>
    <scope>NUCLEOTIDE SEQUENCE [LARGE SCALE GENOMIC DNA]</scope>
    <source>
        <strain evidence="2">201300427</strain>
    </source>
</reference>
<evidence type="ECO:0000313" key="2">
    <source>
        <dbReference type="EMBL" id="TGN19118.1"/>
    </source>
</evidence>